<reference evidence="3" key="1">
    <citation type="submission" date="2021-01" db="EMBL/GenBank/DDBJ databases">
        <title>Phytophthora aleatoria, a newly-described species from Pinus radiata is distinct from Phytophthora cactorum isolates based on comparative genomics.</title>
        <authorList>
            <person name="Mcdougal R."/>
            <person name="Panda P."/>
            <person name="Williams N."/>
            <person name="Studholme D.J."/>
        </authorList>
    </citation>
    <scope>NUCLEOTIDE SEQUENCE</scope>
    <source>
        <strain evidence="3">NZFS 4037</strain>
    </source>
</reference>
<accession>A0A8J5J6N6</accession>
<sequence length="495" mass="56290">MDIDILETPLHSAPLWTEDEVAFVSALLSDAPDVLSDEQSSPSASSTESDRVENDEENPATKNDKHAKTSTQGRKSIKKKLSPEERAAARRASHRETMRRSRQRFRDQIAAMMRTVQELESVKAQALQQQKQRSDTGLQDHVALLEKQRQQLLDENDALHAQLVDSLLAITRAHPDNFEHDKVQRRVAGQVDREKDTGEDFYVLNNGSGVVVKRDPVTLCDFVTWDVGTIGHCLQLVRDATSEIAKFYTAVASVKQDEPSGDMMGWRQQRRALVKDGTCVEFAFDKTFTGYSPGQLFHKTWAFFRNQRRFAMLLEPVLHALQLEVLHEINDDIVVVRRMQQELSPEGEKQTPTKYRSIYLLYRMTSPAGLFVVLQSVNPSFTRCCGCANNLWFESFMWLGFSSVATNGGDSDKSGCRVRFGGTIDGHSEEFARRWQREIFFLLMRWETHNYFDPQCLGAEERVYLSEHKGSATLVGARLIFGPPLNDQDVVRDLL</sequence>
<feature type="compositionally biased region" description="Low complexity" evidence="2">
    <location>
        <begin position="37"/>
        <end position="47"/>
    </location>
</feature>
<evidence type="ECO:0000313" key="3">
    <source>
        <dbReference type="EMBL" id="KAG6962119.1"/>
    </source>
</evidence>
<evidence type="ECO:0000256" key="1">
    <source>
        <dbReference type="SAM" id="Coils"/>
    </source>
</evidence>
<name>A0A8J5J6N6_9STRA</name>
<dbReference type="AlphaFoldDB" id="A0A8J5J6N6"/>
<dbReference type="Proteomes" id="UP000709295">
    <property type="component" value="Unassembled WGS sequence"/>
</dbReference>
<feature type="region of interest" description="Disordered" evidence="2">
    <location>
        <begin position="32"/>
        <end position="102"/>
    </location>
</feature>
<evidence type="ECO:0000313" key="4">
    <source>
        <dbReference type="Proteomes" id="UP000709295"/>
    </source>
</evidence>
<gene>
    <name evidence="3" type="ORF">JG688_00008764</name>
</gene>
<dbReference type="EMBL" id="JAENGY010000477">
    <property type="protein sequence ID" value="KAG6962119.1"/>
    <property type="molecule type" value="Genomic_DNA"/>
</dbReference>
<keyword evidence="1" id="KW-0175">Coiled coil</keyword>
<proteinExistence type="predicted"/>
<feature type="coiled-coil region" evidence="1">
    <location>
        <begin position="102"/>
        <end position="162"/>
    </location>
</feature>
<organism evidence="3 4">
    <name type="scientific">Phytophthora aleatoria</name>
    <dbReference type="NCBI Taxonomy" id="2496075"/>
    <lineage>
        <taxon>Eukaryota</taxon>
        <taxon>Sar</taxon>
        <taxon>Stramenopiles</taxon>
        <taxon>Oomycota</taxon>
        <taxon>Peronosporomycetes</taxon>
        <taxon>Peronosporales</taxon>
        <taxon>Peronosporaceae</taxon>
        <taxon>Phytophthora</taxon>
    </lineage>
</organism>
<feature type="compositionally biased region" description="Basic and acidic residues" evidence="2">
    <location>
        <begin position="81"/>
        <end position="102"/>
    </location>
</feature>
<protein>
    <recommendedName>
        <fullName evidence="5">BZIP domain-containing protein</fullName>
    </recommendedName>
</protein>
<evidence type="ECO:0008006" key="5">
    <source>
        <dbReference type="Google" id="ProtNLM"/>
    </source>
</evidence>
<comment type="caution">
    <text evidence="3">The sequence shown here is derived from an EMBL/GenBank/DDBJ whole genome shotgun (WGS) entry which is preliminary data.</text>
</comment>
<evidence type="ECO:0000256" key="2">
    <source>
        <dbReference type="SAM" id="MobiDB-lite"/>
    </source>
</evidence>
<keyword evidence="4" id="KW-1185">Reference proteome</keyword>